<protein>
    <submittedName>
        <fullName evidence="2">Uncharacterized protein</fullName>
    </submittedName>
</protein>
<accession>A0ABP0YGM7</accession>
<evidence type="ECO:0000256" key="1">
    <source>
        <dbReference type="SAM" id="MobiDB-lite"/>
    </source>
</evidence>
<proteinExistence type="predicted"/>
<gene>
    <name evidence="2" type="ORF">CITCOLO1_LOCUS11634</name>
</gene>
<sequence length="120" mass="13115">MPKVDMYSKGVPILPPVSSHSTLPPTSFTVLEKESKFNFGMYPKGVPIPPSGPSGRTSAGKYTPPPPLSTPSERPRFPWDAPCHRPNPPRYCVLLRPPPPSPHFRASIIVDVTTITSVED</sequence>
<feature type="region of interest" description="Disordered" evidence="1">
    <location>
        <begin position="42"/>
        <end position="81"/>
    </location>
</feature>
<organism evidence="2 3">
    <name type="scientific">Citrullus colocynthis</name>
    <name type="common">colocynth</name>
    <dbReference type="NCBI Taxonomy" id="252529"/>
    <lineage>
        <taxon>Eukaryota</taxon>
        <taxon>Viridiplantae</taxon>
        <taxon>Streptophyta</taxon>
        <taxon>Embryophyta</taxon>
        <taxon>Tracheophyta</taxon>
        <taxon>Spermatophyta</taxon>
        <taxon>Magnoliopsida</taxon>
        <taxon>eudicotyledons</taxon>
        <taxon>Gunneridae</taxon>
        <taxon>Pentapetalae</taxon>
        <taxon>rosids</taxon>
        <taxon>fabids</taxon>
        <taxon>Cucurbitales</taxon>
        <taxon>Cucurbitaceae</taxon>
        <taxon>Benincaseae</taxon>
        <taxon>Citrullus</taxon>
    </lineage>
</organism>
<feature type="region of interest" description="Disordered" evidence="1">
    <location>
        <begin position="1"/>
        <end position="24"/>
    </location>
</feature>
<dbReference type="Proteomes" id="UP001642487">
    <property type="component" value="Chromosome 4"/>
</dbReference>
<reference evidence="2 3" key="1">
    <citation type="submission" date="2024-03" db="EMBL/GenBank/DDBJ databases">
        <authorList>
            <person name="Gkanogiannis A."/>
            <person name="Becerra Lopez-Lavalle L."/>
        </authorList>
    </citation>
    <scope>NUCLEOTIDE SEQUENCE [LARGE SCALE GENOMIC DNA]</scope>
</reference>
<evidence type="ECO:0000313" key="3">
    <source>
        <dbReference type="Proteomes" id="UP001642487"/>
    </source>
</evidence>
<dbReference type="EMBL" id="OZ021738">
    <property type="protein sequence ID" value="CAK9319622.1"/>
    <property type="molecule type" value="Genomic_DNA"/>
</dbReference>
<keyword evidence="3" id="KW-1185">Reference proteome</keyword>
<name>A0ABP0YGM7_9ROSI</name>
<evidence type="ECO:0000313" key="2">
    <source>
        <dbReference type="EMBL" id="CAK9319622.1"/>
    </source>
</evidence>